<dbReference type="InterPro" id="IPR036465">
    <property type="entry name" value="vWFA_dom_sf"/>
</dbReference>
<feature type="domain" description="VWFA" evidence="1">
    <location>
        <begin position="5"/>
        <end position="159"/>
    </location>
</feature>
<dbReference type="Gene3D" id="3.40.50.410">
    <property type="entry name" value="von Willebrand factor, type A domain"/>
    <property type="match status" value="1"/>
</dbReference>
<dbReference type="PROSITE" id="PS50234">
    <property type="entry name" value="VWFA"/>
    <property type="match status" value="1"/>
</dbReference>
<protein>
    <submittedName>
        <fullName evidence="2">Uncharacterized conserved protein YegL, contains vWA domain of TerY type</fullName>
    </submittedName>
</protein>
<dbReference type="Proteomes" id="UP000199035">
    <property type="component" value="Unassembled WGS sequence"/>
</dbReference>
<evidence type="ECO:0000259" key="1">
    <source>
        <dbReference type="PROSITE" id="PS50234"/>
    </source>
</evidence>
<dbReference type="SMART" id="SM00327">
    <property type="entry name" value="VWA"/>
    <property type="match status" value="1"/>
</dbReference>
<evidence type="ECO:0000313" key="2">
    <source>
        <dbReference type="EMBL" id="SDY50663.1"/>
    </source>
</evidence>
<sequence>MRRLPVFFVIDCSESMAGQPLQAVQEGIDFIMSGLRTDPYALETVYVSVLAYAGIVRTLVPLTELFAYRSCELPLGGGTHLGKALDHLAKEIERSVMRTTADVKGDWKPIVYLFTDGRPTDDYEDAISRWNAKYENKVTLVAIGLGQDVDFSILKRLTTNCISLTQIDHEYVKSLCKWISASVVSQSISVGNNQEKQDLLPLDERYMHLAKEKLSFRKGRVDDRTVTFIGRCQKLHHPYILKYTRHLQYGELSDVNINLYNFKLQTCAGISEDYFSWTDHAAEKPKINTSVLEGGSNCPHCYAETAFAMCACGNLMCYDGYSEFAVCPWCLRQISFSASGEDFNLTRGQG</sequence>
<dbReference type="STRING" id="595670.SAMN05421643_11249"/>
<dbReference type="RefSeq" id="WP_092690553.1">
    <property type="nucleotide sequence ID" value="NZ_FNPK01000012.1"/>
</dbReference>
<name>A0A1H3KEW0_9GAMM</name>
<dbReference type="SUPFAM" id="SSF53300">
    <property type="entry name" value="vWA-like"/>
    <property type="match status" value="1"/>
</dbReference>
<dbReference type="EMBL" id="FNPK01000012">
    <property type="protein sequence ID" value="SDY50663.1"/>
    <property type="molecule type" value="Genomic_DNA"/>
</dbReference>
<reference evidence="3" key="1">
    <citation type="submission" date="2016-10" db="EMBL/GenBank/DDBJ databases">
        <authorList>
            <person name="Varghese N."/>
            <person name="Submissions S."/>
        </authorList>
    </citation>
    <scope>NUCLEOTIDE SEQUENCE [LARGE SCALE GENOMIC DNA]</scope>
    <source>
        <strain evidence="3">ANC 5109</strain>
    </source>
</reference>
<dbReference type="InterPro" id="IPR002035">
    <property type="entry name" value="VWF_A"/>
</dbReference>
<proteinExistence type="predicted"/>
<dbReference type="InterPro" id="IPR028274">
    <property type="entry name" value="TerY-C"/>
</dbReference>
<dbReference type="Pfam" id="PF00092">
    <property type="entry name" value="VWA"/>
    <property type="match status" value="1"/>
</dbReference>
<accession>A0A1H3KEW0</accession>
<keyword evidence="3" id="KW-1185">Reference proteome</keyword>
<gene>
    <name evidence="2" type="ORF">SAMN05421643_11249</name>
</gene>
<dbReference type="Pfam" id="PF15616">
    <property type="entry name" value="TerY_C"/>
    <property type="match status" value="1"/>
</dbReference>
<dbReference type="AlphaFoldDB" id="A0A1H3KEW0"/>
<evidence type="ECO:0000313" key="3">
    <source>
        <dbReference type="Proteomes" id="UP000199035"/>
    </source>
</evidence>
<organism evidence="2 3">
    <name type="scientific">Acinetobacter kyonggiensis</name>
    <dbReference type="NCBI Taxonomy" id="595670"/>
    <lineage>
        <taxon>Bacteria</taxon>
        <taxon>Pseudomonadati</taxon>
        <taxon>Pseudomonadota</taxon>
        <taxon>Gammaproteobacteria</taxon>
        <taxon>Moraxellales</taxon>
        <taxon>Moraxellaceae</taxon>
        <taxon>Acinetobacter</taxon>
    </lineage>
</organism>